<keyword evidence="2" id="KW-1185">Reference proteome</keyword>
<reference evidence="1 2" key="1">
    <citation type="submission" date="2011-06" db="EMBL/GenBank/DDBJ databases">
        <authorList>
            <person name="Muzny D."/>
            <person name="Qin X."/>
            <person name="Deng J."/>
            <person name="Jiang H."/>
            <person name="Liu Y."/>
            <person name="Qu J."/>
            <person name="Song X.-Z."/>
            <person name="Zhang L."/>
            <person name="Thornton R."/>
            <person name="Coyle M."/>
            <person name="Francisco L."/>
            <person name="Jackson L."/>
            <person name="Javaid M."/>
            <person name="Korchina V."/>
            <person name="Kovar C."/>
            <person name="Mata R."/>
            <person name="Mathew T."/>
            <person name="Ngo R."/>
            <person name="Nguyen L."/>
            <person name="Nguyen N."/>
            <person name="Okwuonu G."/>
            <person name="Ongeri F."/>
            <person name="Pham C."/>
            <person name="Simmons D."/>
            <person name="Wilczek-Boney K."/>
            <person name="Hale W."/>
            <person name="Jakkamsetti A."/>
            <person name="Pham P."/>
            <person name="Ruth R."/>
            <person name="San Lucas F."/>
            <person name="Warren J."/>
            <person name="Zhang J."/>
            <person name="Zhao Z."/>
            <person name="Zhou C."/>
            <person name="Zhu D."/>
            <person name="Lee S."/>
            <person name="Bess C."/>
            <person name="Blankenburg K."/>
            <person name="Forbes L."/>
            <person name="Fu Q."/>
            <person name="Gubbala S."/>
            <person name="Hirani K."/>
            <person name="Jayaseelan J.C."/>
            <person name="Lara F."/>
            <person name="Munidasa M."/>
            <person name="Palculict T."/>
            <person name="Patil S."/>
            <person name="Pu L.-L."/>
            <person name="Saada N."/>
            <person name="Tang L."/>
            <person name="Weissenberger G."/>
            <person name="Zhu Y."/>
            <person name="Hemphill L."/>
            <person name="Shang Y."/>
            <person name="Youmans B."/>
            <person name="Ayvaz T."/>
            <person name="Ross M."/>
            <person name="Santibanez J."/>
            <person name="Aqrawi P."/>
            <person name="Gross S."/>
            <person name="Joshi V."/>
            <person name="Fowler G."/>
            <person name="Nazareth L."/>
            <person name="Reid J."/>
            <person name="Worley K."/>
            <person name="Petrosino J."/>
            <person name="Highlander S."/>
            <person name="Gibbs R."/>
        </authorList>
    </citation>
    <scope>NUCLEOTIDE SEQUENCE [LARGE SCALE GENOMIC DNA]</scope>
    <source>
        <strain evidence="1 2">ATCC 25577</strain>
    </source>
</reference>
<dbReference type="HOGENOM" id="CLU_3064963_0_0_11"/>
<organism evidence="1 2">
    <name type="scientific">Cutibacterium avidum ATCC 25577</name>
    <dbReference type="NCBI Taxonomy" id="997355"/>
    <lineage>
        <taxon>Bacteria</taxon>
        <taxon>Bacillati</taxon>
        <taxon>Actinomycetota</taxon>
        <taxon>Actinomycetes</taxon>
        <taxon>Propionibacteriales</taxon>
        <taxon>Propionibacteriaceae</taxon>
        <taxon>Cutibacterium</taxon>
    </lineage>
</organism>
<comment type="caution">
    <text evidence="1">The sequence shown here is derived from an EMBL/GenBank/DDBJ whole genome shotgun (WGS) entry which is preliminary data.</text>
</comment>
<gene>
    <name evidence="1" type="ORF">HMPREF9153_2085</name>
</gene>
<protein>
    <submittedName>
        <fullName evidence="1">Uncharacterized protein</fullName>
    </submittedName>
</protein>
<evidence type="ECO:0000313" key="1">
    <source>
        <dbReference type="EMBL" id="EGY77132.1"/>
    </source>
</evidence>
<dbReference type="EMBL" id="AGBA01000015">
    <property type="protein sequence ID" value="EGY77132.1"/>
    <property type="molecule type" value="Genomic_DNA"/>
</dbReference>
<dbReference type="Proteomes" id="UP000005332">
    <property type="component" value="Unassembled WGS sequence"/>
</dbReference>
<dbReference type="AlphaFoldDB" id="G4D063"/>
<accession>G4D063</accession>
<proteinExistence type="predicted"/>
<sequence>MRSDHQLEGGAENRFSSMMTGARTITLVKNGDLDAFLARCAPVSWKRGRAMST</sequence>
<dbReference type="PATRIC" id="fig|997355.3.peg.2058"/>
<name>G4D063_9ACTN</name>
<evidence type="ECO:0000313" key="2">
    <source>
        <dbReference type="Proteomes" id="UP000005332"/>
    </source>
</evidence>